<dbReference type="AlphaFoldDB" id="A0A9P5VKR0"/>
<dbReference type="GO" id="GO:0071035">
    <property type="term" value="P:nuclear polyadenylation-dependent rRNA catabolic process"/>
    <property type="evidence" value="ECO:0007669"/>
    <property type="project" value="TreeGrafter"/>
</dbReference>
<feature type="region of interest" description="Disordered" evidence="4">
    <location>
        <begin position="435"/>
        <end position="472"/>
    </location>
</feature>
<feature type="compositionally biased region" description="Low complexity" evidence="4">
    <location>
        <begin position="440"/>
        <end position="472"/>
    </location>
</feature>
<feature type="compositionally biased region" description="Polar residues" evidence="4">
    <location>
        <begin position="46"/>
        <end position="58"/>
    </location>
</feature>
<dbReference type="GO" id="GO:0071037">
    <property type="term" value="P:nuclear polyadenylation-dependent snRNA catabolic process"/>
    <property type="evidence" value="ECO:0007669"/>
    <property type="project" value="TreeGrafter"/>
</dbReference>
<reference evidence="5" key="1">
    <citation type="journal article" date="2020" name="Fungal Divers.">
        <title>Resolving the Mortierellaceae phylogeny through synthesis of multi-gene phylogenetics and phylogenomics.</title>
        <authorList>
            <person name="Vandepol N."/>
            <person name="Liber J."/>
            <person name="Desiro A."/>
            <person name="Na H."/>
            <person name="Kennedy M."/>
            <person name="Barry K."/>
            <person name="Grigoriev I.V."/>
            <person name="Miller A.N."/>
            <person name="O'Donnell K."/>
            <person name="Stajich J.E."/>
            <person name="Bonito G."/>
        </authorList>
    </citation>
    <scope>NUCLEOTIDE SEQUENCE</scope>
    <source>
        <strain evidence="5">NVP1</strain>
    </source>
</reference>
<feature type="region of interest" description="Disordered" evidence="4">
    <location>
        <begin position="32"/>
        <end position="58"/>
    </location>
</feature>
<feature type="compositionally biased region" description="Polar residues" evidence="4">
    <location>
        <begin position="299"/>
        <end position="309"/>
    </location>
</feature>
<proteinExistence type="predicted"/>
<dbReference type="Proteomes" id="UP000696485">
    <property type="component" value="Unassembled WGS sequence"/>
</dbReference>
<feature type="region of interest" description="Disordered" evidence="4">
    <location>
        <begin position="106"/>
        <end position="142"/>
    </location>
</feature>
<dbReference type="PANTHER" id="PTHR46543:SF2">
    <property type="entry name" value="AGAP013096-PA"/>
    <property type="match status" value="1"/>
</dbReference>
<dbReference type="GO" id="GO:0031499">
    <property type="term" value="C:TRAMP complex"/>
    <property type="evidence" value="ECO:0007669"/>
    <property type="project" value="TreeGrafter"/>
</dbReference>
<dbReference type="GO" id="GO:0071038">
    <property type="term" value="P:TRAMP-dependent tRNA surveillance pathway"/>
    <property type="evidence" value="ECO:0007669"/>
    <property type="project" value="TreeGrafter"/>
</dbReference>
<feature type="compositionally biased region" description="Low complexity" evidence="4">
    <location>
        <begin position="338"/>
        <end position="353"/>
    </location>
</feature>
<accession>A0A9P5VKR0</accession>
<dbReference type="PANTHER" id="PTHR46543">
    <property type="entry name" value="ZINC FINGER CCHC DOMAIN-CONTAINING PROTEIN 7"/>
    <property type="match status" value="1"/>
</dbReference>
<dbReference type="InterPro" id="IPR051644">
    <property type="entry name" value="TRAMP_AT-DNA-binding"/>
</dbReference>
<keyword evidence="2" id="KW-0677">Repeat</keyword>
<sequence>MPPLQRTIFDSASPIPFADNTPYSNVFDTDIFTPLSQTPTPKPYDTPSTSLTPKSTVSEPTSEDIAALFGVALLPSTTLSIPVVTPTVAPPAHYSSLPHHLAQEKSPIAPIPTSPTFYEPPQKTSSVAPSSLNKPHGYPSYTTYNQQEQYSEQHNQYSEQPQQQYFEQNTQYQYYNNTTNNAETYNYNVNGYSVYNTDDYSQPESGLATRPADPLMLNPSKPSIFSRFSSNGGAGFGTTPNLAKAVSYMSSTLAVTSTFATEKLATASTKIADLWQHNQTLLPQQQHSQQPQQPSQDQYNNYYGTTINSGPYYHDNKEQPSSYETGYGPVSGSNYMLSDTNNHNNSTSNCNPTFGDTKQPPPYEYQPYQQQQQKQQQQHYQQQHYQQPTGGSFAETATSTLTNAATVATSYLPNLSKLPALKSLHALPALPWGSRNKGLPQQQPSQYQQQYQGSDSYSFGQHGQQHQQPQYAQDAYQPFSNHHYSYSEHIGHGGGRLLAGTGELLQKGRQMVQTGAQAGVAWWWGADSKNSMSVV</sequence>
<evidence type="ECO:0000256" key="1">
    <source>
        <dbReference type="ARBA" id="ARBA00004123"/>
    </source>
</evidence>
<dbReference type="EMBL" id="JAAAUY010000484">
    <property type="protein sequence ID" value="KAF9329326.1"/>
    <property type="molecule type" value="Genomic_DNA"/>
</dbReference>
<gene>
    <name evidence="5" type="ORF">BG006_007566</name>
</gene>
<keyword evidence="6" id="KW-1185">Reference proteome</keyword>
<feature type="compositionally biased region" description="Polar residues" evidence="4">
    <location>
        <begin position="122"/>
        <end position="133"/>
    </location>
</feature>
<keyword evidence="3" id="KW-0539">Nucleus</keyword>
<name>A0A9P5VKR0_9FUNG</name>
<dbReference type="GO" id="GO:0003723">
    <property type="term" value="F:RNA binding"/>
    <property type="evidence" value="ECO:0007669"/>
    <property type="project" value="TreeGrafter"/>
</dbReference>
<comment type="caution">
    <text evidence="5">The sequence shown here is derived from an EMBL/GenBank/DDBJ whole genome shotgun (WGS) entry which is preliminary data.</text>
</comment>
<evidence type="ECO:0000313" key="5">
    <source>
        <dbReference type="EMBL" id="KAF9329326.1"/>
    </source>
</evidence>
<dbReference type="GO" id="GO:0071036">
    <property type="term" value="P:nuclear polyadenylation-dependent snoRNA catabolic process"/>
    <property type="evidence" value="ECO:0007669"/>
    <property type="project" value="TreeGrafter"/>
</dbReference>
<feature type="compositionally biased region" description="Low complexity" evidence="4">
    <location>
        <begin position="365"/>
        <end position="388"/>
    </location>
</feature>
<feature type="compositionally biased region" description="Low complexity" evidence="4">
    <location>
        <begin position="283"/>
        <end position="298"/>
    </location>
</feature>
<protein>
    <submittedName>
        <fullName evidence="5">Uncharacterized protein</fullName>
    </submittedName>
</protein>
<evidence type="ECO:0000256" key="2">
    <source>
        <dbReference type="ARBA" id="ARBA00022737"/>
    </source>
</evidence>
<comment type="subcellular location">
    <subcellularLocation>
        <location evidence="1">Nucleus</location>
    </subcellularLocation>
</comment>
<evidence type="ECO:0000256" key="3">
    <source>
        <dbReference type="ARBA" id="ARBA00023242"/>
    </source>
</evidence>
<evidence type="ECO:0000256" key="4">
    <source>
        <dbReference type="SAM" id="MobiDB-lite"/>
    </source>
</evidence>
<dbReference type="GO" id="GO:0071039">
    <property type="term" value="P:nuclear polyadenylation-dependent CUT catabolic process"/>
    <property type="evidence" value="ECO:0007669"/>
    <property type="project" value="TreeGrafter"/>
</dbReference>
<dbReference type="GO" id="GO:0071031">
    <property type="term" value="P:nuclear mRNA surveillance of mRNA 3'-end processing"/>
    <property type="evidence" value="ECO:0007669"/>
    <property type="project" value="TreeGrafter"/>
</dbReference>
<organism evidence="5 6">
    <name type="scientific">Podila minutissima</name>
    <dbReference type="NCBI Taxonomy" id="64525"/>
    <lineage>
        <taxon>Eukaryota</taxon>
        <taxon>Fungi</taxon>
        <taxon>Fungi incertae sedis</taxon>
        <taxon>Mucoromycota</taxon>
        <taxon>Mortierellomycotina</taxon>
        <taxon>Mortierellomycetes</taxon>
        <taxon>Mortierellales</taxon>
        <taxon>Mortierellaceae</taxon>
        <taxon>Podila</taxon>
    </lineage>
</organism>
<evidence type="ECO:0000313" key="6">
    <source>
        <dbReference type="Proteomes" id="UP000696485"/>
    </source>
</evidence>
<feature type="region of interest" description="Disordered" evidence="4">
    <location>
        <begin position="283"/>
        <end position="394"/>
    </location>
</feature>